<accession>A0A1N6IZK3</accession>
<dbReference type="EMBL" id="FSRK01000002">
    <property type="protein sequence ID" value="SIO37538.1"/>
    <property type="molecule type" value="Genomic_DNA"/>
</dbReference>
<keyword evidence="2" id="KW-1185">Reference proteome</keyword>
<reference evidence="2" key="1">
    <citation type="submission" date="2016-11" db="EMBL/GenBank/DDBJ databases">
        <authorList>
            <person name="Varghese N."/>
            <person name="Submissions S."/>
        </authorList>
    </citation>
    <scope>NUCLEOTIDE SEQUENCE [LARGE SCALE GENOMIC DNA]</scope>
    <source>
        <strain evidence="2">DSM 27623</strain>
    </source>
</reference>
<gene>
    <name evidence="1" type="ORF">SAMN05444409_3168</name>
</gene>
<dbReference type="AlphaFoldDB" id="A0A1N6IZK3"/>
<evidence type="ECO:0000313" key="1">
    <source>
        <dbReference type="EMBL" id="SIO37538.1"/>
    </source>
</evidence>
<protein>
    <submittedName>
        <fullName evidence="1">Uncharacterized protein</fullName>
    </submittedName>
</protein>
<dbReference type="Proteomes" id="UP000185207">
    <property type="component" value="Unassembled WGS sequence"/>
</dbReference>
<dbReference type="STRING" id="1416779.SAMN05444409_3168"/>
<proteinExistence type="predicted"/>
<organism evidence="1 2">
    <name type="scientific">Epilithonimonas zeae</name>
    <dbReference type="NCBI Taxonomy" id="1416779"/>
    <lineage>
        <taxon>Bacteria</taxon>
        <taxon>Pseudomonadati</taxon>
        <taxon>Bacteroidota</taxon>
        <taxon>Flavobacteriia</taxon>
        <taxon>Flavobacteriales</taxon>
        <taxon>Weeksellaceae</taxon>
        <taxon>Chryseobacterium group</taxon>
        <taxon>Epilithonimonas</taxon>
    </lineage>
</organism>
<name>A0A1N6IZK3_9FLAO</name>
<sequence length="72" mass="8707">MMDTQILDKILEETMIGKSRHETQKFFGRPADYKTRNERTYILKTYCLGIFSKKIHLYFHKGKLRDYYIGIL</sequence>
<evidence type="ECO:0000313" key="2">
    <source>
        <dbReference type="Proteomes" id="UP000185207"/>
    </source>
</evidence>